<feature type="transmembrane region" description="Helical" evidence="2">
    <location>
        <begin position="134"/>
        <end position="152"/>
    </location>
</feature>
<feature type="transmembrane region" description="Helical" evidence="2">
    <location>
        <begin position="33"/>
        <end position="53"/>
    </location>
</feature>
<feature type="compositionally biased region" description="Acidic residues" evidence="1">
    <location>
        <begin position="511"/>
        <end position="520"/>
    </location>
</feature>
<feature type="transmembrane region" description="Helical" evidence="2">
    <location>
        <begin position="99"/>
        <end position="122"/>
    </location>
</feature>
<feature type="transmembrane region" description="Helical" evidence="2">
    <location>
        <begin position="185"/>
        <end position="218"/>
    </location>
</feature>
<gene>
    <name evidence="3" type="ORF">SAMN04489712_102695</name>
</gene>
<keyword evidence="2" id="KW-0812">Transmembrane</keyword>
<dbReference type="AlphaFoldDB" id="A0A1H5WER1"/>
<dbReference type="EMBL" id="FNVO01000002">
    <property type="protein sequence ID" value="SEF97942.1"/>
    <property type="molecule type" value="Genomic_DNA"/>
</dbReference>
<protein>
    <recommendedName>
        <fullName evidence="5">Dolichyl-phosphate-mannose-protein mannosyltransferase</fullName>
    </recommendedName>
</protein>
<proteinExistence type="predicted"/>
<feature type="transmembrane region" description="Helical" evidence="2">
    <location>
        <begin position="410"/>
        <end position="432"/>
    </location>
</feature>
<organism evidence="3 4">
    <name type="scientific">Thermomonospora echinospora</name>
    <dbReference type="NCBI Taxonomy" id="1992"/>
    <lineage>
        <taxon>Bacteria</taxon>
        <taxon>Bacillati</taxon>
        <taxon>Actinomycetota</taxon>
        <taxon>Actinomycetes</taxon>
        <taxon>Streptosporangiales</taxon>
        <taxon>Thermomonosporaceae</taxon>
        <taxon>Thermomonospora</taxon>
    </lineage>
</organism>
<evidence type="ECO:0008006" key="5">
    <source>
        <dbReference type="Google" id="ProtNLM"/>
    </source>
</evidence>
<sequence>MGNVVDTARPGGPALRAAGRAIRSAVAGLGRLVVAHGLFALVLAVAVALRWIAVLGYPTALWFGDSHTYLESTLRFEPSDLRPSGYSLFLWMLQPRHSLLWVVGVQHALGVAIGMLVYALVWRAARAAWPRQRWLPGLVAVPFSAPVLLDAFQIQLEHLLMSDLLFTFLLTAAVTVAVWRARPPWWAGALAGLLMACAALTRSVGLPLLLVLVVCMLVRRAGWRAIAAALVACAIPMLGYMSWYDSVHGRFALSNSDQIWLYGRTVDFADCSVIKPRPEVAILCREGVPRNPRIAPAFAAMWEPGSGFDKLPGGIRDPKANELAGEFAWAAIKKQPGDYAAVVLRDTLRAFEWEREAYPTPWTEGKYHFREGAILSERDAAYGYAYGGDTARARVVEPYGKWIRDYQSWAYVRGPFLGAFLLVGLVGMLVRIRRLGGRVLLPWSVSLALLVVPAATADFDYRYVLPAIPFALLSVAFALIPESRRTPPEPADVEPANAASADVEPANVEPADVEPADVEPVEAMAQEPTDAVRAESEPVTAVESGPRLADAAVPEPADTTRAEP</sequence>
<keyword evidence="4" id="KW-1185">Reference proteome</keyword>
<dbReference type="Proteomes" id="UP000236723">
    <property type="component" value="Unassembled WGS sequence"/>
</dbReference>
<feature type="transmembrane region" description="Helical" evidence="2">
    <location>
        <begin position="159"/>
        <end position="179"/>
    </location>
</feature>
<evidence type="ECO:0000256" key="2">
    <source>
        <dbReference type="SAM" id="Phobius"/>
    </source>
</evidence>
<evidence type="ECO:0000256" key="1">
    <source>
        <dbReference type="SAM" id="MobiDB-lite"/>
    </source>
</evidence>
<feature type="transmembrane region" description="Helical" evidence="2">
    <location>
        <begin position="225"/>
        <end position="244"/>
    </location>
</feature>
<keyword evidence="2" id="KW-1133">Transmembrane helix</keyword>
<name>A0A1H5WER1_9ACTN</name>
<feature type="region of interest" description="Disordered" evidence="1">
    <location>
        <begin position="486"/>
        <end position="564"/>
    </location>
</feature>
<accession>A0A1H5WER1</accession>
<evidence type="ECO:0000313" key="4">
    <source>
        <dbReference type="Proteomes" id="UP000236723"/>
    </source>
</evidence>
<evidence type="ECO:0000313" key="3">
    <source>
        <dbReference type="EMBL" id="SEF97942.1"/>
    </source>
</evidence>
<keyword evidence="2" id="KW-0472">Membrane</keyword>
<reference evidence="4" key="1">
    <citation type="submission" date="2016-10" db="EMBL/GenBank/DDBJ databases">
        <authorList>
            <person name="Varghese N."/>
            <person name="Submissions S."/>
        </authorList>
    </citation>
    <scope>NUCLEOTIDE SEQUENCE [LARGE SCALE GENOMIC DNA]</scope>
    <source>
        <strain evidence="4">DSM 43163</strain>
    </source>
</reference>